<feature type="transmembrane region" description="Helical" evidence="1">
    <location>
        <begin position="19"/>
        <end position="39"/>
    </location>
</feature>
<reference evidence="2 3" key="1">
    <citation type="submission" date="2020-08" db="EMBL/GenBank/DDBJ databases">
        <title>Genomic Encyclopedia of Type Strains, Phase IV (KMG-IV): sequencing the most valuable type-strain genomes for metagenomic binning, comparative biology and taxonomic classification.</title>
        <authorList>
            <person name="Goeker M."/>
        </authorList>
    </citation>
    <scope>NUCLEOTIDE SEQUENCE [LARGE SCALE GENOMIC DNA]</scope>
    <source>
        <strain evidence="2 3">DSM 27521</strain>
    </source>
</reference>
<dbReference type="RefSeq" id="WP_380112351.1">
    <property type="nucleotide sequence ID" value="NZ_JBHSAK010000005.1"/>
</dbReference>
<dbReference type="Proteomes" id="UP000539473">
    <property type="component" value="Unassembled WGS sequence"/>
</dbReference>
<evidence type="ECO:0000256" key="1">
    <source>
        <dbReference type="SAM" id="Phobius"/>
    </source>
</evidence>
<evidence type="ECO:0000313" key="2">
    <source>
        <dbReference type="EMBL" id="MBB5378660.1"/>
    </source>
</evidence>
<keyword evidence="1" id="KW-0472">Membrane</keyword>
<protein>
    <submittedName>
        <fullName evidence="2">Uncharacterized protein</fullName>
    </submittedName>
</protein>
<accession>A0A7W8KIR8</accession>
<dbReference type="AlphaFoldDB" id="A0A7W8KIR8"/>
<comment type="caution">
    <text evidence="2">The sequence shown here is derived from an EMBL/GenBank/DDBJ whole genome shotgun (WGS) entry which is preliminary data.</text>
</comment>
<organism evidence="2 3">
    <name type="scientific">Deinococcus metalli</name>
    <dbReference type="NCBI Taxonomy" id="1141878"/>
    <lineage>
        <taxon>Bacteria</taxon>
        <taxon>Thermotogati</taxon>
        <taxon>Deinococcota</taxon>
        <taxon>Deinococci</taxon>
        <taxon>Deinococcales</taxon>
        <taxon>Deinococcaceae</taxon>
        <taxon>Deinococcus</taxon>
    </lineage>
</organism>
<keyword evidence="1" id="KW-1133">Transmembrane helix</keyword>
<evidence type="ECO:0000313" key="3">
    <source>
        <dbReference type="Proteomes" id="UP000539473"/>
    </source>
</evidence>
<sequence>MACLSVIPLHMRVWLSFDLTLFLLAFANALLGVLIITAVHS</sequence>
<gene>
    <name evidence="2" type="ORF">HNQ07_004167</name>
</gene>
<proteinExistence type="predicted"/>
<keyword evidence="1" id="KW-0812">Transmembrane</keyword>
<dbReference type="EMBL" id="JACHFK010000014">
    <property type="protein sequence ID" value="MBB5378660.1"/>
    <property type="molecule type" value="Genomic_DNA"/>
</dbReference>
<name>A0A7W8KIR8_9DEIO</name>